<evidence type="ECO:0000313" key="1">
    <source>
        <dbReference type="EMBL" id="MEQ1409172.1"/>
    </source>
</evidence>
<reference evidence="1 2" key="1">
    <citation type="submission" date="2024-05" db="EMBL/GenBank/DDBJ databases">
        <title>Neorhizobium sp. Rsf11, a plant growth promoting and heavy metal resistant PAH-degrader.</title>
        <authorList>
            <person name="Golubev S.N."/>
            <person name="Muratova A.Y."/>
            <person name="Markelova M.I."/>
        </authorList>
    </citation>
    <scope>NUCLEOTIDE SEQUENCE [LARGE SCALE GENOMIC DNA]</scope>
    <source>
        <strain evidence="1 2">Rsf11</strain>
    </source>
</reference>
<proteinExistence type="predicted"/>
<gene>
    <name evidence="1" type="ORF">ABK249_30140</name>
</gene>
<sequence length="61" mass="6775">MNNQGLWLKVTRSDGVNLLVNFDQVVAILPHEDGQFTKLVTAAGDIPIKENIDYIQAHISI</sequence>
<dbReference type="Proteomes" id="UP001496627">
    <property type="component" value="Unassembled WGS sequence"/>
</dbReference>
<evidence type="ECO:0000313" key="2">
    <source>
        <dbReference type="Proteomes" id="UP001496627"/>
    </source>
</evidence>
<keyword evidence="2" id="KW-1185">Reference proteome</keyword>
<dbReference type="RefSeq" id="WP_037154776.1">
    <property type="nucleotide sequence ID" value="NZ_JBEAAL010000037.1"/>
</dbReference>
<comment type="caution">
    <text evidence="1">The sequence shown here is derived from an EMBL/GenBank/DDBJ whole genome shotgun (WGS) entry which is preliminary data.</text>
</comment>
<organism evidence="1 2">
    <name type="scientific">Neorhizobium phenanthreniclasticum</name>
    <dbReference type="NCBI Taxonomy" id="3157917"/>
    <lineage>
        <taxon>Bacteria</taxon>
        <taxon>Pseudomonadati</taxon>
        <taxon>Pseudomonadota</taxon>
        <taxon>Alphaproteobacteria</taxon>
        <taxon>Hyphomicrobiales</taxon>
        <taxon>Rhizobiaceae</taxon>
        <taxon>Rhizobium/Agrobacterium group</taxon>
        <taxon>Neorhizobium</taxon>
    </lineage>
</organism>
<accession>A0ABV0MB94</accession>
<name>A0ABV0MB94_9HYPH</name>
<protein>
    <submittedName>
        <fullName evidence="1">Uncharacterized protein</fullName>
    </submittedName>
</protein>
<dbReference type="EMBL" id="JBEAAL010000037">
    <property type="protein sequence ID" value="MEQ1409172.1"/>
    <property type="molecule type" value="Genomic_DNA"/>
</dbReference>